<dbReference type="Gene3D" id="3.40.50.1820">
    <property type="entry name" value="alpha/beta hydrolase"/>
    <property type="match status" value="1"/>
</dbReference>
<dbReference type="PANTHER" id="PTHR48081:SF33">
    <property type="entry name" value="KYNURENINE FORMAMIDASE"/>
    <property type="match status" value="1"/>
</dbReference>
<dbReference type="AlphaFoldDB" id="A0AAD2CGS4"/>
<evidence type="ECO:0000313" key="4">
    <source>
        <dbReference type="EMBL" id="CAJ1932322.1"/>
    </source>
</evidence>
<dbReference type="EMBL" id="CAKOGP040000224">
    <property type="protein sequence ID" value="CAJ1932322.1"/>
    <property type="molecule type" value="Genomic_DNA"/>
</dbReference>
<dbReference type="InterPro" id="IPR049492">
    <property type="entry name" value="BD-FAE-like_dom"/>
</dbReference>
<dbReference type="Proteomes" id="UP001295423">
    <property type="component" value="Unassembled WGS sequence"/>
</dbReference>
<keyword evidence="1" id="KW-0378">Hydrolase</keyword>
<dbReference type="InterPro" id="IPR029058">
    <property type="entry name" value="AB_hydrolase_fold"/>
</dbReference>
<evidence type="ECO:0000256" key="1">
    <source>
        <dbReference type="ARBA" id="ARBA00022801"/>
    </source>
</evidence>
<reference evidence="4" key="1">
    <citation type="submission" date="2023-08" db="EMBL/GenBank/DDBJ databases">
        <authorList>
            <person name="Audoor S."/>
            <person name="Bilcke G."/>
        </authorList>
    </citation>
    <scope>NUCLEOTIDE SEQUENCE</scope>
</reference>
<comment type="caution">
    <text evidence="4">The sequence shown here is derived from an EMBL/GenBank/DDBJ whole genome shotgun (WGS) entry which is preliminary data.</text>
</comment>
<keyword evidence="5" id="KW-1185">Reference proteome</keyword>
<dbReference type="SUPFAM" id="SSF53474">
    <property type="entry name" value="alpha/beta-Hydrolases"/>
    <property type="match status" value="1"/>
</dbReference>
<dbReference type="Pfam" id="PF20434">
    <property type="entry name" value="BD-FAE"/>
    <property type="match status" value="1"/>
</dbReference>
<feature type="region of interest" description="Disordered" evidence="2">
    <location>
        <begin position="1"/>
        <end position="23"/>
    </location>
</feature>
<evidence type="ECO:0000259" key="3">
    <source>
        <dbReference type="Pfam" id="PF20434"/>
    </source>
</evidence>
<name>A0AAD2CGS4_9STRA</name>
<organism evidence="4 5">
    <name type="scientific">Cylindrotheca closterium</name>
    <dbReference type="NCBI Taxonomy" id="2856"/>
    <lineage>
        <taxon>Eukaryota</taxon>
        <taxon>Sar</taxon>
        <taxon>Stramenopiles</taxon>
        <taxon>Ochrophyta</taxon>
        <taxon>Bacillariophyta</taxon>
        <taxon>Bacillariophyceae</taxon>
        <taxon>Bacillariophycidae</taxon>
        <taxon>Bacillariales</taxon>
        <taxon>Bacillariaceae</taxon>
        <taxon>Cylindrotheca</taxon>
    </lineage>
</organism>
<gene>
    <name evidence="4" type="ORF">CYCCA115_LOCUS2778</name>
</gene>
<sequence length="452" mass="50221">MSAAKDEESLLTEKSFQLSLSPPRSAPIDTAHRAVITDRNPASKGYIGDHHLDHAHSDYNLHSGLRERLMHLVYNADLHDIPHPHLAVDSPDGATRFLGSVLPLEWQNSLRDSGGFRRISDDLVQYGIPLAAITNPSAARTMLQLTNRVKKMRYGQHPSQFIDLMFPEGVAEDNLAGMLFFVHGGAWGSGKTWFYRLTAVPFLKQKVAVAIVGYRVYPEGDINVQVRDTGLAYQKLCKEYPRLCGPSRASRPIGLILMGHSSGAHVALLFLIELIKRTILMREHAGECTTEQNMNDSNAKPVDQFVGLSGPYDISHHFDYEAARGVEELSPLKPACGYTREQFRLNSPAWRLKDFLSSIPPGKQDLLPEIYFPRTLLVHGIEDEVVPFTSTSEAARILRSCGLPSIEEHYAPKTGHQDVIVQFMLGGKVPIAVMDWLGKASSPQSSLIRSKL</sequence>
<accession>A0AAD2CGS4</accession>
<evidence type="ECO:0000256" key="2">
    <source>
        <dbReference type="SAM" id="MobiDB-lite"/>
    </source>
</evidence>
<dbReference type="GO" id="GO:0016787">
    <property type="term" value="F:hydrolase activity"/>
    <property type="evidence" value="ECO:0007669"/>
    <property type="project" value="UniProtKB-KW"/>
</dbReference>
<feature type="domain" description="BD-FAE-like" evidence="3">
    <location>
        <begin position="164"/>
        <end position="392"/>
    </location>
</feature>
<evidence type="ECO:0000313" key="5">
    <source>
        <dbReference type="Proteomes" id="UP001295423"/>
    </source>
</evidence>
<dbReference type="PANTHER" id="PTHR48081">
    <property type="entry name" value="AB HYDROLASE SUPERFAMILY PROTEIN C4A8.06C"/>
    <property type="match status" value="1"/>
</dbReference>
<dbReference type="InterPro" id="IPR050300">
    <property type="entry name" value="GDXG_lipolytic_enzyme"/>
</dbReference>
<proteinExistence type="predicted"/>
<feature type="compositionally biased region" description="Polar residues" evidence="2">
    <location>
        <begin position="12"/>
        <end position="22"/>
    </location>
</feature>
<protein>
    <recommendedName>
        <fullName evidence="3">BD-FAE-like domain-containing protein</fullName>
    </recommendedName>
</protein>